<proteinExistence type="inferred from homology"/>
<dbReference type="Pfam" id="PF01458">
    <property type="entry name" value="SUFBD_core"/>
    <property type="match status" value="1"/>
</dbReference>
<dbReference type="EMBL" id="JACQAY010000256">
    <property type="protein sequence ID" value="MBI3540165.1"/>
    <property type="molecule type" value="Genomic_DNA"/>
</dbReference>
<dbReference type="SUPFAM" id="SSF101960">
    <property type="entry name" value="Stabilizer of iron transporter SufD"/>
    <property type="match status" value="1"/>
</dbReference>
<evidence type="ECO:0000313" key="5">
    <source>
        <dbReference type="Proteomes" id="UP000807850"/>
    </source>
</evidence>
<protein>
    <submittedName>
        <fullName evidence="4">SufD family Fe-S cluster assembly protein</fullName>
    </submittedName>
</protein>
<dbReference type="PANTHER" id="PTHR30508:SF1">
    <property type="entry name" value="UPF0051 PROTEIN ABCI8, CHLOROPLASTIC-RELATED"/>
    <property type="match status" value="1"/>
</dbReference>
<gene>
    <name evidence="4" type="ORF">HY076_07815</name>
</gene>
<dbReference type="Proteomes" id="UP000807850">
    <property type="component" value="Unassembled WGS sequence"/>
</dbReference>
<comment type="caution">
    <text evidence="4">The sequence shown here is derived from an EMBL/GenBank/DDBJ whole genome shotgun (WGS) entry which is preliminary data.</text>
</comment>
<feature type="domain" description="SUF system FeS cluster assembly SufBD N-terminal" evidence="3">
    <location>
        <begin position="119"/>
        <end position="187"/>
    </location>
</feature>
<organism evidence="4 5">
    <name type="scientific">Eiseniibacteriota bacterium</name>
    <dbReference type="NCBI Taxonomy" id="2212470"/>
    <lineage>
        <taxon>Bacteria</taxon>
        <taxon>Candidatus Eiseniibacteriota</taxon>
    </lineage>
</organism>
<dbReference type="InterPro" id="IPR045595">
    <property type="entry name" value="SufBD_N"/>
</dbReference>
<dbReference type="PANTHER" id="PTHR30508">
    <property type="entry name" value="FES CLUSTER ASSEMBLY PROTEIN SUF"/>
    <property type="match status" value="1"/>
</dbReference>
<evidence type="ECO:0000313" key="4">
    <source>
        <dbReference type="EMBL" id="MBI3540165.1"/>
    </source>
</evidence>
<feature type="non-terminal residue" evidence="4">
    <location>
        <position position="270"/>
    </location>
</feature>
<reference evidence="4" key="1">
    <citation type="submission" date="2020-07" db="EMBL/GenBank/DDBJ databases">
        <title>Huge and variable diversity of episymbiotic CPR bacteria and DPANN archaea in groundwater ecosystems.</title>
        <authorList>
            <person name="He C.Y."/>
            <person name="Keren R."/>
            <person name="Whittaker M."/>
            <person name="Farag I.F."/>
            <person name="Doudna J."/>
            <person name="Cate J.H.D."/>
            <person name="Banfield J.F."/>
        </authorList>
    </citation>
    <scope>NUCLEOTIDE SEQUENCE</scope>
    <source>
        <strain evidence="4">NC_groundwater_928_Pr1_S-0.2um_72_17</strain>
    </source>
</reference>
<evidence type="ECO:0000259" key="3">
    <source>
        <dbReference type="Pfam" id="PF19295"/>
    </source>
</evidence>
<accession>A0A9D6L9N0</accession>
<dbReference type="Pfam" id="PF19295">
    <property type="entry name" value="SufBD_N"/>
    <property type="match status" value="1"/>
</dbReference>
<dbReference type="GO" id="GO:0016226">
    <property type="term" value="P:iron-sulfur cluster assembly"/>
    <property type="evidence" value="ECO:0007669"/>
    <property type="project" value="InterPro"/>
</dbReference>
<sequence length="270" mass="29157">MTTTRTAPASAPVDVGAWERTALERATQRREPAWSLDQRRAAVGIARTLAPPSRADELWRRIDLRGIESALPSLDPFRPAPATRGLDDLPAALLERLGAERGQAALLVQRDSDVVIEQPAAELAKQGVIVCSMERALAEHGDLVRERLGSLLEPDYDWFTALGAALRSGGLFVSVPDGVDAAVPIRVLHWIEGDGRLVAPRNLVVLGRGSRATIVEELVSADVEGPAFYVGGTEAFVGEDAKLIYGTLEEWGHGVYHYSNQRAQVARGGE</sequence>
<dbReference type="InterPro" id="IPR000825">
    <property type="entry name" value="SUF_FeS_clus_asmbl_SufBD_core"/>
</dbReference>
<feature type="domain" description="SUF system FeS cluster assembly SufBD core" evidence="2">
    <location>
        <begin position="191"/>
        <end position="269"/>
    </location>
</feature>
<name>A0A9D6L9N0_UNCEI</name>
<evidence type="ECO:0000259" key="2">
    <source>
        <dbReference type="Pfam" id="PF01458"/>
    </source>
</evidence>
<dbReference type="InterPro" id="IPR037284">
    <property type="entry name" value="SUF_FeS_clus_asmbl_SufBD_sf"/>
</dbReference>
<dbReference type="InterPro" id="IPR055346">
    <property type="entry name" value="Fe-S_cluster_assembly_SufBD"/>
</dbReference>
<comment type="similarity">
    <text evidence="1">Belongs to the iron-sulfur cluster assembly SufBD family.</text>
</comment>
<dbReference type="AlphaFoldDB" id="A0A9D6L9N0"/>
<evidence type="ECO:0000256" key="1">
    <source>
        <dbReference type="ARBA" id="ARBA00043967"/>
    </source>
</evidence>